<reference evidence="5 6" key="1">
    <citation type="submission" date="2019-10" db="EMBL/GenBank/DDBJ databases">
        <title>Draft Genome Sequence of Cytophagaceae sp. SJW1-29.</title>
        <authorList>
            <person name="Choi A."/>
        </authorList>
    </citation>
    <scope>NUCLEOTIDE SEQUENCE [LARGE SCALE GENOMIC DNA]</scope>
    <source>
        <strain evidence="5 6">SJW1-29</strain>
    </source>
</reference>
<dbReference type="InterPro" id="IPR008927">
    <property type="entry name" value="6-PGluconate_DH-like_C_sf"/>
</dbReference>
<name>A0A7C9FQS7_9BACT</name>
<dbReference type="AlphaFoldDB" id="A0A7C9FQS7"/>
<dbReference type="InterPro" id="IPR013328">
    <property type="entry name" value="6PGD_dom2"/>
</dbReference>
<feature type="domain" description="Mannitol dehydrogenase N-terminal" evidence="3">
    <location>
        <begin position="27"/>
        <end position="262"/>
    </location>
</feature>
<organism evidence="5 6">
    <name type="scientific">Salmonirosea aquatica</name>
    <dbReference type="NCBI Taxonomy" id="2654236"/>
    <lineage>
        <taxon>Bacteria</taxon>
        <taxon>Pseudomonadati</taxon>
        <taxon>Bacteroidota</taxon>
        <taxon>Cytophagia</taxon>
        <taxon>Cytophagales</taxon>
        <taxon>Spirosomataceae</taxon>
        <taxon>Salmonirosea</taxon>
    </lineage>
</organism>
<dbReference type="PANTHER" id="PTHR30524">
    <property type="entry name" value="MANNITOL-1-PHOSPHATE 5-DEHYDROGENASE"/>
    <property type="match status" value="1"/>
</dbReference>
<dbReference type="InterPro" id="IPR013131">
    <property type="entry name" value="Mannitol_DH_N"/>
</dbReference>
<keyword evidence="1 5" id="KW-0560">Oxidoreductase</keyword>
<protein>
    <submittedName>
        <fullName evidence="5">Tagaturonate reductase</fullName>
        <ecNumber evidence="5">1.1.1.58</ecNumber>
    </submittedName>
</protein>
<dbReference type="SUPFAM" id="SSF48179">
    <property type="entry name" value="6-phosphogluconate dehydrogenase C-terminal domain-like"/>
    <property type="match status" value="1"/>
</dbReference>
<dbReference type="Gene3D" id="3.40.50.720">
    <property type="entry name" value="NAD(P)-binding Rossmann-like Domain"/>
    <property type="match status" value="1"/>
</dbReference>
<evidence type="ECO:0000313" key="6">
    <source>
        <dbReference type="Proteomes" id="UP000479293"/>
    </source>
</evidence>
<dbReference type="GO" id="GO:0019592">
    <property type="term" value="P:mannitol catabolic process"/>
    <property type="evidence" value="ECO:0007669"/>
    <property type="project" value="TreeGrafter"/>
</dbReference>
<keyword evidence="2" id="KW-0520">NAD</keyword>
<dbReference type="GO" id="GO:0008926">
    <property type="term" value="F:mannitol-1-phosphate 5-dehydrogenase activity"/>
    <property type="evidence" value="ECO:0007669"/>
    <property type="project" value="TreeGrafter"/>
</dbReference>
<evidence type="ECO:0000256" key="1">
    <source>
        <dbReference type="ARBA" id="ARBA00023002"/>
    </source>
</evidence>
<accession>A0A7C9FQS7</accession>
<dbReference type="NCBIfam" id="NF002969">
    <property type="entry name" value="PRK03643.1"/>
    <property type="match status" value="1"/>
</dbReference>
<dbReference type="EC" id="1.1.1.58" evidence="5"/>
<sequence length="514" mass="57495">MPFSSAQLLPLLSAQTGTLGLQPLPERVLQFGTGVLLRGLPDYLIDKANRRGFFNGRIVVVKSTEGGDLEAFRRQDNLYTLCIRGIRDKQLIEENVVCSAISRVLSASQQWDEVMRVATSPDLQIVISNTTEIGIQLVNEDILQTVPQSFPGKLLAVLYARYQAFEGDPAKGLVIVPTELLPDNGTKLEAILLELAHRNGLEGEFLDWLETANICCNSLVDRIVPGEPEPAMYESLTAQLGYQDDLMTIAEAYRLWAIEVPPHADMERIKQVLSFHQADENVRIQPDINRFRELKIRLLNGSHTLSCGLAFLCGFDTVGEAMADKRMAAFISGLLLAELIPGMPDVDEKAAQRFALQVLDRYRNPYIEHRWLDITLQYSMKMQLRNVQTLVRYYQRENIASRPVGSRYMAFGFAGYLLFMRATTRQDGVLCGERNGEKYPIHDSRAPYFADLWARLPPSALTQTVLQNTNLWGQDLSLLPGFADAVTGYLTQLVDHGALATLGTQFVHYGVAAN</sequence>
<evidence type="ECO:0000256" key="2">
    <source>
        <dbReference type="ARBA" id="ARBA00023027"/>
    </source>
</evidence>
<dbReference type="Gene3D" id="1.10.1040.10">
    <property type="entry name" value="N-(1-d-carboxylethyl)-l-norvaline Dehydrogenase, domain 2"/>
    <property type="match status" value="1"/>
</dbReference>
<keyword evidence="6" id="KW-1185">Reference proteome</keyword>
<evidence type="ECO:0000259" key="3">
    <source>
        <dbReference type="Pfam" id="PF01232"/>
    </source>
</evidence>
<dbReference type="Pfam" id="PF08125">
    <property type="entry name" value="Mannitol_dh_C"/>
    <property type="match status" value="1"/>
</dbReference>
<dbReference type="GO" id="GO:0005829">
    <property type="term" value="C:cytosol"/>
    <property type="evidence" value="ECO:0007669"/>
    <property type="project" value="TreeGrafter"/>
</dbReference>
<dbReference type="InterPro" id="IPR013118">
    <property type="entry name" value="Mannitol_DH_C"/>
</dbReference>
<comment type="caution">
    <text evidence="5">The sequence shown here is derived from an EMBL/GenBank/DDBJ whole genome shotgun (WGS) entry which is preliminary data.</text>
</comment>
<proteinExistence type="predicted"/>
<feature type="domain" description="Mannitol dehydrogenase C-terminal" evidence="4">
    <location>
        <begin position="287"/>
        <end position="493"/>
    </location>
</feature>
<dbReference type="EMBL" id="WHLY01000002">
    <property type="protein sequence ID" value="MPR35209.1"/>
    <property type="molecule type" value="Genomic_DNA"/>
</dbReference>
<dbReference type="PANTHER" id="PTHR30524:SF0">
    <property type="entry name" value="ALTRONATE OXIDOREDUCTASE-RELATED"/>
    <property type="match status" value="1"/>
</dbReference>
<evidence type="ECO:0000259" key="4">
    <source>
        <dbReference type="Pfam" id="PF08125"/>
    </source>
</evidence>
<dbReference type="SUPFAM" id="SSF51735">
    <property type="entry name" value="NAD(P)-binding Rossmann-fold domains"/>
    <property type="match status" value="1"/>
</dbReference>
<dbReference type="InterPro" id="IPR036291">
    <property type="entry name" value="NAD(P)-bd_dom_sf"/>
</dbReference>
<dbReference type="GO" id="GO:0009026">
    <property type="term" value="F:tagaturonate reductase activity"/>
    <property type="evidence" value="ECO:0007669"/>
    <property type="project" value="UniProtKB-EC"/>
</dbReference>
<dbReference type="Proteomes" id="UP000479293">
    <property type="component" value="Unassembled WGS sequence"/>
</dbReference>
<evidence type="ECO:0000313" key="5">
    <source>
        <dbReference type="EMBL" id="MPR35209.1"/>
    </source>
</evidence>
<dbReference type="Pfam" id="PF01232">
    <property type="entry name" value="Mannitol_dh"/>
    <property type="match status" value="1"/>
</dbReference>
<gene>
    <name evidence="5" type="ORF">GBK04_18100</name>
</gene>
<dbReference type="RefSeq" id="WP_152762056.1">
    <property type="nucleotide sequence ID" value="NZ_WHLY01000002.1"/>
</dbReference>